<gene>
    <name evidence="4" type="ORF">CONLIGDRAFT_626864</name>
</gene>
<dbReference type="EMBL" id="KV875093">
    <property type="protein sequence ID" value="OIW34811.1"/>
    <property type="molecule type" value="Genomic_DNA"/>
</dbReference>
<dbReference type="InterPro" id="IPR050797">
    <property type="entry name" value="Carb_Metab_Trans_Reg"/>
</dbReference>
<dbReference type="GO" id="GO:0000981">
    <property type="term" value="F:DNA-binding transcription factor activity, RNA polymerase II-specific"/>
    <property type="evidence" value="ECO:0007669"/>
    <property type="project" value="InterPro"/>
</dbReference>
<dbReference type="SUPFAM" id="SSF57701">
    <property type="entry name" value="Zn2/Cys6 DNA-binding domain"/>
    <property type="match status" value="1"/>
</dbReference>
<dbReference type="SMART" id="SM00066">
    <property type="entry name" value="GAL4"/>
    <property type="match status" value="1"/>
</dbReference>
<accession>A0A1J7J615</accession>
<evidence type="ECO:0000313" key="4">
    <source>
        <dbReference type="EMBL" id="OIW34811.1"/>
    </source>
</evidence>
<dbReference type="Gene3D" id="4.10.240.10">
    <property type="entry name" value="Zn(2)-C6 fungal-type DNA-binding domain"/>
    <property type="match status" value="1"/>
</dbReference>
<evidence type="ECO:0000313" key="5">
    <source>
        <dbReference type="Proteomes" id="UP000182658"/>
    </source>
</evidence>
<feature type="region of interest" description="Disordered" evidence="2">
    <location>
        <begin position="184"/>
        <end position="209"/>
    </location>
</feature>
<dbReference type="AlphaFoldDB" id="A0A1J7J615"/>
<organism evidence="4 5">
    <name type="scientific">Coniochaeta ligniaria NRRL 30616</name>
    <dbReference type="NCBI Taxonomy" id="1408157"/>
    <lineage>
        <taxon>Eukaryota</taxon>
        <taxon>Fungi</taxon>
        <taxon>Dikarya</taxon>
        <taxon>Ascomycota</taxon>
        <taxon>Pezizomycotina</taxon>
        <taxon>Sordariomycetes</taxon>
        <taxon>Sordariomycetidae</taxon>
        <taxon>Coniochaetales</taxon>
        <taxon>Coniochaetaceae</taxon>
        <taxon>Coniochaeta</taxon>
    </lineage>
</organism>
<dbReference type="InterPro" id="IPR036864">
    <property type="entry name" value="Zn2-C6_fun-type_DNA-bd_sf"/>
</dbReference>
<name>A0A1J7J615_9PEZI</name>
<proteinExistence type="predicted"/>
<dbReference type="Proteomes" id="UP000182658">
    <property type="component" value="Unassembled WGS sequence"/>
</dbReference>
<evidence type="ECO:0000259" key="3">
    <source>
        <dbReference type="PROSITE" id="PS50048"/>
    </source>
</evidence>
<dbReference type="PROSITE" id="PS00463">
    <property type="entry name" value="ZN2_CY6_FUNGAL_1"/>
    <property type="match status" value="1"/>
</dbReference>
<evidence type="ECO:0000256" key="1">
    <source>
        <dbReference type="ARBA" id="ARBA00023242"/>
    </source>
</evidence>
<dbReference type="CDD" id="cd00067">
    <property type="entry name" value="GAL4"/>
    <property type="match status" value="1"/>
</dbReference>
<feature type="region of interest" description="Disordered" evidence="2">
    <location>
        <begin position="116"/>
        <end position="137"/>
    </location>
</feature>
<dbReference type="Pfam" id="PF00172">
    <property type="entry name" value="Zn_clus"/>
    <property type="match status" value="1"/>
</dbReference>
<dbReference type="STRING" id="1408157.A0A1J7J615"/>
<evidence type="ECO:0000256" key="2">
    <source>
        <dbReference type="SAM" id="MobiDB-lite"/>
    </source>
</evidence>
<protein>
    <recommendedName>
        <fullName evidence="3">Zn(2)-C6 fungal-type domain-containing protein</fullName>
    </recommendedName>
</protein>
<sequence>MVHPTSKSPEAEGPKRRACDECRSRKLACTKEADGCSRCKRDGVRCHYSRQKQMGRPRKPKQQQETVQVEVVPESREPVIMPASDSSMDLDLDMAFFDMNDISFLDLMGSEYSLGLHSTPSETMPPPPKQPVRQTRSPGVWQMMSAEHLAHDINFDNDAEPQPLSQEVSLEEAAEIMSAEIPETLSLPALSPPQQSSTSSEHPSPSDHQPQICGCLASLYLALDSLQHLPQDACSAINVARTASKTAHNAITCPICSTPPLDPTDPTTHGAPMQSLQNMMMLGALLPSLSNAYKTILRAVDAEAHAANLSSRKLPFQLAAYGGLWGALATDNLCGAATDIEGRELEPAMWRLTVRALLKIDVYGISDCAPTGRGDETPAQQLPWQPGLKDIIQMMEERSRSRHEQIDRLVAEGRMRVDDGRCEYVPLDGGGTGEKPTCFRIIDIAKKSLQSLDIP</sequence>
<dbReference type="InParanoid" id="A0A1J7J615"/>
<feature type="domain" description="Zn(2)-C6 fungal-type" evidence="3">
    <location>
        <begin position="18"/>
        <end position="48"/>
    </location>
</feature>
<dbReference type="GO" id="GO:0008270">
    <property type="term" value="F:zinc ion binding"/>
    <property type="evidence" value="ECO:0007669"/>
    <property type="project" value="InterPro"/>
</dbReference>
<keyword evidence="1" id="KW-0539">Nucleus</keyword>
<reference evidence="4 5" key="1">
    <citation type="submission" date="2016-10" db="EMBL/GenBank/DDBJ databases">
        <title>Draft genome sequence of Coniochaeta ligniaria NRRL30616, a lignocellulolytic fungus for bioabatement of inhibitors in plant biomass hydrolysates.</title>
        <authorList>
            <consortium name="DOE Joint Genome Institute"/>
            <person name="Jimenez D.J."/>
            <person name="Hector R.E."/>
            <person name="Riley R."/>
            <person name="Sun H."/>
            <person name="Grigoriev I.V."/>
            <person name="Van Elsas J.D."/>
            <person name="Nichols N.N."/>
        </authorList>
    </citation>
    <scope>NUCLEOTIDE SEQUENCE [LARGE SCALE GENOMIC DNA]</scope>
    <source>
        <strain evidence="4 5">NRRL 30616</strain>
    </source>
</reference>
<dbReference type="OrthoDB" id="3498215at2759"/>
<dbReference type="PROSITE" id="PS50048">
    <property type="entry name" value="ZN2_CY6_FUNGAL_2"/>
    <property type="match status" value="1"/>
</dbReference>
<feature type="compositionally biased region" description="Low complexity" evidence="2">
    <location>
        <begin position="185"/>
        <end position="203"/>
    </location>
</feature>
<keyword evidence="5" id="KW-1185">Reference proteome</keyword>
<dbReference type="InterPro" id="IPR001138">
    <property type="entry name" value="Zn2Cys6_DnaBD"/>
</dbReference>
<dbReference type="PANTHER" id="PTHR31668">
    <property type="entry name" value="GLUCOSE TRANSPORT TRANSCRIPTION REGULATOR RGT1-RELATED-RELATED"/>
    <property type="match status" value="1"/>
</dbReference>